<dbReference type="PANTHER" id="PTHR43201">
    <property type="entry name" value="ACYL-COA SYNTHETASE"/>
    <property type="match status" value="1"/>
</dbReference>
<dbReference type="EMBL" id="JAPOHD010000012">
    <property type="protein sequence ID" value="MCY1719928.1"/>
    <property type="molecule type" value="Genomic_DNA"/>
</dbReference>
<name>A0A9X3F3W7_9BACT</name>
<evidence type="ECO:0000313" key="5">
    <source>
        <dbReference type="EMBL" id="MCY1719928.1"/>
    </source>
</evidence>
<dbReference type="InterPro" id="IPR025110">
    <property type="entry name" value="AMP-bd_C"/>
</dbReference>
<sequence length="356" mass="40027">MNRKFQGATFNNKYFTTEALIAYSEKVLASGLLPEWELKIYRFLLTFFDDKDYVEQLSSGTTGTPKNFRLPKSAMIQSAQNTIEFLGLKSTDNALLCLPIDYIAGKMMVIRALVAGINLYWEEPSSAPFLENYDSIDFCAMVPMQVYDSIENKDAFKSIRTLIVGGSELRSDVKEMIGGLSNTIYETYGMAETCSHIALRKISGLKRDESFKILPGINISVDERNCLKISASYLEDEVVTNDVVELIDEAQFIWKGRYDNLINSGGIKINPEQLEASISKIIGMECAVIGVADKKLGQKVVLFVESVQKTDTDELASLIKENLPVFHIPREIVAVEEFPRNKSYKIDRAKLAELWS</sequence>
<dbReference type="InterPro" id="IPR042099">
    <property type="entry name" value="ANL_N_sf"/>
</dbReference>
<dbReference type="Proteomes" id="UP001145087">
    <property type="component" value="Unassembled WGS sequence"/>
</dbReference>
<evidence type="ECO:0000256" key="2">
    <source>
        <dbReference type="ARBA" id="ARBA00022598"/>
    </source>
</evidence>
<proteinExistence type="inferred from homology"/>
<dbReference type="AlphaFoldDB" id="A0A9X3F3W7"/>
<dbReference type="Pfam" id="PF00501">
    <property type="entry name" value="AMP-binding"/>
    <property type="match status" value="1"/>
</dbReference>
<dbReference type="GO" id="GO:0006631">
    <property type="term" value="P:fatty acid metabolic process"/>
    <property type="evidence" value="ECO:0007669"/>
    <property type="project" value="TreeGrafter"/>
</dbReference>
<keyword evidence="6" id="KW-1185">Reference proteome</keyword>
<feature type="domain" description="AMP-dependent synthetase/ligase" evidence="3">
    <location>
        <begin position="57"/>
        <end position="201"/>
    </location>
</feature>
<organism evidence="5 6">
    <name type="scientific">Draconibacterium aestuarii</name>
    <dbReference type="NCBI Taxonomy" id="2998507"/>
    <lineage>
        <taxon>Bacteria</taxon>
        <taxon>Pseudomonadati</taxon>
        <taxon>Bacteroidota</taxon>
        <taxon>Bacteroidia</taxon>
        <taxon>Marinilabiliales</taxon>
        <taxon>Prolixibacteraceae</taxon>
        <taxon>Draconibacterium</taxon>
    </lineage>
</organism>
<feature type="domain" description="AMP-binding enzyme C-terminal" evidence="4">
    <location>
        <begin position="285"/>
        <end position="345"/>
    </location>
</feature>
<accession>A0A9X3F3W7</accession>
<evidence type="ECO:0000313" key="6">
    <source>
        <dbReference type="Proteomes" id="UP001145087"/>
    </source>
</evidence>
<dbReference type="Pfam" id="PF13193">
    <property type="entry name" value="AMP-binding_C"/>
    <property type="match status" value="1"/>
</dbReference>
<evidence type="ECO:0000259" key="4">
    <source>
        <dbReference type="Pfam" id="PF13193"/>
    </source>
</evidence>
<dbReference type="InterPro" id="IPR000873">
    <property type="entry name" value="AMP-dep_synth/lig_dom"/>
</dbReference>
<dbReference type="SUPFAM" id="SSF56801">
    <property type="entry name" value="Acetyl-CoA synthetase-like"/>
    <property type="match status" value="1"/>
</dbReference>
<dbReference type="PANTHER" id="PTHR43201:SF5">
    <property type="entry name" value="MEDIUM-CHAIN ACYL-COA LIGASE ACSF2, MITOCHONDRIAL"/>
    <property type="match status" value="1"/>
</dbReference>
<gene>
    <name evidence="5" type="ORF">OU798_06210</name>
</gene>
<protein>
    <submittedName>
        <fullName evidence="5">AMP-binding protein</fullName>
    </submittedName>
</protein>
<dbReference type="RefSeq" id="WP_343332261.1">
    <property type="nucleotide sequence ID" value="NZ_JAPOHD010000012.1"/>
</dbReference>
<reference evidence="5" key="1">
    <citation type="submission" date="2022-11" db="EMBL/GenBank/DDBJ databases">
        <title>Marilongibacter aestuarii gen. nov., sp. nov., isolated from tidal flat sediment.</title>
        <authorList>
            <person name="Jiayan W."/>
        </authorList>
    </citation>
    <scope>NUCLEOTIDE SEQUENCE</scope>
    <source>
        <strain evidence="5">Z1-6</strain>
    </source>
</reference>
<keyword evidence="2" id="KW-0436">Ligase</keyword>
<comment type="caution">
    <text evidence="5">The sequence shown here is derived from an EMBL/GenBank/DDBJ whole genome shotgun (WGS) entry which is preliminary data.</text>
</comment>
<dbReference type="GO" id="GO:0031956">
    <property type="term" value="F:medium-chain fatty acid-CoA ligase activity"/>
    <property type="evidence" value="ECO:0007669"/>
    <property type="project" value="TreeGrafter"/>
</dbReference>
<evidence type="ECO:0000256" key="1">
    <source>
        <dbReference type="ARBA" id="ARBA00006432"/>
    </source>
</evidence>
<dbReference type="Gene3D" id="3.30.300.30">
    <property type="match status" value="1"/>
</dbReference>
<comment type="similarity">
    <text evidence="1">Belongs to the ATP-dependent AMP-binding enzyme family.</text>
</comment>
<dbReference type="Gene3D" id="3.40.50.12780">
    <property type="entry name" value="N-terminal domain of ligase-like"/>
    <property type="match status" value="1"/>
</dbReference>
<evidence type="ECO:0000259" key="3">
    <source>
        <dbReference type="Pfam" id="PF00501"/>
    </source>
</evidence>
<dbReference type="InterPro" id="IPR045851">
    <property type="entry name" value="AMP-bd_C_sf"/>
</dbReference>